<feature type="transmembrane region" description="Helical" evidence="2">
    <location>
        <begin position="238"/>
        <end position="257"/>
    </location>
</feature>
<keyword evidence="4" id="KW-1185">Reference proteome</keyword>
<dbReference type="Proteomes" id="UP001500909">
    <property type="component" value="Unassembled WGS sequence"/>
</dbReference>
<keyword evidence="2" id="KW-0812">Transmembrane</keyword>
<evidence type="ECO:0000313" key="4">
    <source>
        <dbReference type="Proteomes" id="UP001500909"/>
    </source>
</evidence>
<evidence type="ECO:0008006" key="5">
    <source>
        <dbReference type="Google" id="ProtNLM"/>
    </source>
</evidence>
<protein>
    <recommendedName>
        <fullName evidence="5">Integral membrane protein</fullName>
    </recommendedName>
</protein>
<proteinExistence type="predicted"/>
<accession>A0ABP3KZJ5</accession>
<dbReference type="EMBL" id="BAAABY010000045">
    <property type="protein sequence ID" value="GAA0488637.1"/>
    <property type="molecule type" value="Genomic_DNA"/>
</dbReference>
<feature type="transmembrane region" description="Helical" evidence="2">
    <location>
        <begin position="134"/>
        <end position="161"/>
    </location>
</feature>
<name>A0ABP3KZJ5_9ACTN</name>
<sequence length="268" mass="28010">MLRYVLRSQEGPNAKAARSGENTKHSSQLTQQRGCEGGQVASRRNRRPATVPARRKPSVSYPPPSAGDPNNPYGQQPPQGQPGYGYPQQAPQGVPPQQGYGYPQQQAYPQQQPYGGGYPGAPQTMPGGVKAARIILFILGGLQVLGAIGTVIAGAVISSSVSDAADSPYSNSADLEKASSFGMGIAIGSAIVLLALALWAILTAAKFTTGGNGIRISAIVYASLLTLFSVISLLMLNIFALLSLAAGVLIIVFLARAEGSAWFSRQRV</sequence>
<keyword evidence="2" id="KW-1133">Transmembrane helix</keyword>
<evidence type="ECO:0000256" key="2">
    <source>
        <dbReference type="SAM" id="Phobius"/>
    </source>
</evidence>
<evidence type="ECO:0000313" key="3">
    <source>
        <dbReference type="EMBL" id="GAA0488637.1"/>
    </source>
</evidence>
<organism evidence="3 4">
    <name type="scientific">Streptomyces olivaceiscleroticus</name>
    <dbReference type="NCBI Taxonomy" id="68245"/>
    <lineage>
        <taxon>Bacteria</taxon>
        <taxon>Bacillati</taxon>
        <taxon>Actinomycetota</taxon>
        <taxon>Actinomycetes</taxon>
        <taxon>Kitasatosporales</taxon>
        <taxon>Streptomycetaceae</taxon>
        <taxon>Streptomyces</taxon>
    </lineage>
</organism>
<gene>
    <name evidence="3" type="ORF">GCM10010361_62190</name>
</gene>
<evidence type="ECO:0000256" key="1">
    <source>
        <dbReference type="SAM" id="MobiDB-lite"/>
    </source>
</evidence>
<feature type="region of interest" description="Disordered" evidence="1">
    <location>
        <begin position="1"/>
        <end position="121"/>
    </location>
</feature>
<reference evidence="4" key="1">
    <citation type="journal article" date="2019" name="Int. J. Syst. Evol. Microbiol.">
        <title>The Global Catalogue of Microorganisms (GCM) 10K type strain sequencing project: providing services to taxonomists for standard genome sequencing and annotation.</title>
        <authorList>
            <consortium name="The Broad Institute Genomics Platform"/>
            <consortium name="The Broad Institute Genome Sequencing Center for Infectious Disease"/>
            <person name="Wu L."/>
            <person name="Ma J."/>
        </authorList>
    </citation>
    <scope>NUCLEOTIDE SEQUENCE [LARGE SCALE GENOMIC DNA]</scope>
    <source>
        <strain evidence="4">JCM 4805</strain>
    </source>
</reference>
<keyword evidence="2" id="KW-0472">Membrane</keyword>
<feature type="transmembrane region" description="Helical" evidence="2">
    <location>
        <begin position="214"/>
        <end position="232"/>
    </location>
</feature>
<comment type="caution">
    <text evidence="3">The sequence shown here is derived from an EMBL/GenBank/DDBJ whole genome shotgun (WGS) entry which is preliminary data.</text>
</comment>
<feature type="transmembrane region" description="Helical" evidence="2">
    <location>
        <begin position="181"/>
        <end position="202"/>
    </location>
</feature>
<feature type="compositionally biased region" description="Low complexity" evidence="1">
    <location>
        <begin position="84"/>
        <end position="113"/>
    </location>
</feature>
<feature type="compositionally biased region" description="Basic residues" evidence="1">
    <location>
        <begin position="43"/>
        <end position="57"/>
    </location>
</feature>